<feature type="region of interest" description="Disordered" evidence="1">
    <location>
        <begin position="1"/>
        <end position="87"/>
    </location>
</feature>
<protein>
    <submittedName>
        <fullName evidence="2">Uncharacterized protein</fullName>
    </submittedName>
</protein>
<feature type="compositionally biased region" description="Basic and acidic residues" evidence="1">
    <location>
        <begin position="11"/>
        <end position="23"/>
    </location>
</feature>
<dbReference type="AlphaFoldDB" id="A0A6G1ENX8"/>
<keyword evidence="3" id="KW-1185">Reference proteome</keyword>
<evidence type="ECO:0000313" key="2">
    <source>
        <dbReference type="EMBL" id="KAF0926324.1"/>
    </source>
</evidence>
<reference evidence="2 3" key="1">
    <citation type="submission" date="2019-11" db="EMBL/GenBank/DDBJ databases">
        <title>Whole genome sequence of Oryza granulata.</title>
        <authorList>
            <person name="Li W."/>
        </authorList>
    </citation>
    <scope>NUCLEOTIDE SEQUENCE [LARGE SCALE GENOMIC DNA]</scope>
    <source>
        <strain evidence="3">cv. Menghai</strain>
        <tissue evidence="2">Leaf</tissue>
    </source>
</reference>
<evidence type="ECO:0000313" key="3">
    <source>
        <dbReference type="Proteomes" id="UP000479710"/>
    </source>
</evidence>
<gene>
    <name evidence="2" type="ORF">E2562_022244</name>
</gene>
<organism evidence="2 3">
    <name type="scientific">Oryza meyeriana var. granulata</name>
    <dbReference type="NCBI Taxonomy" id="110450"/>
    <lineage>
        <taxon>Eukaryota</taxon>
        <taxon>Viridiplantae</taxon>
        <taxon>Streptophyta</taxon>
        <taxon>Embryophyta</taxon>
        <taxon>Tracheophyta</taxon>
        <taxon>Spermatophyta</taxon>
        <taxon>Magnoliopsida</taxon>
        <taxon>Liliopsida</taxon>
        <taxon>Poales</taxon>
        <taxon>Poaceae</taxon>
        <taxon>BOP clade</taxon>
        <taxon>Oryzoideae</taxon>
        <taxon>Oryzeae</taxon>
        <taxon>Oryzinae</taxon>
        <taxon>Oryza</taxon>
        <taxon>Oryza meyeriana</taxon>
    </lineage>
</organism>
<accession>A0A6G1ENX8</accession>
<comment type="caution">
    <text evidence="2">The sequence shown here is derived from an EMBL/GenBank/DDBJ whole genome shotgun (WGS) entry which is preliminary data.</text>
</comment>
<evidence type="ECO:0000256" key="1">
    <source>
        <dbReference type="SAM" id="MobiDB-lite"/>
    </source>
</evidence>
<dbReference type="EMBL" id="SPHZ02000003">
    <property type="protein sequence ID" value="KAF0926324.1"/>
    <property type="molecule type" value="Genomic_DNA"/>
</dbReference>
<name>A0A6G1ENX8_9ORYZ</name>
<dbReference type="Proteomes" id="UP000479710">
    <property type="component" value="Unassembled WGS sequence"/>
</dbReference>
<feature type="compositionally biased region" description="Polar residues" evidence="1">
    <location>
        <begin position="1"/>
        <end position="10"/>
    </location>
</feature>
<sequence>MAALSSSINSDNRDVDELDRQPPDLKVQTPDPKAIESNVCQGHSPVSSPTPPAVQVQELAASGRNNRHSPRTNASTVPDPKLRVIKP</sequence>
<feature type="compositionally biased region" description="Polar residues" evidence="1">
    <location>
        <begin position="38"/>
        <end position="47"/>
    </location>
</feature>
<proteinExistence type="predicted"/>